<dbReference type="InterPro" id="IPR002563">
    <property type="entry name" value="Flavin_Rdtase-like_dom"/>
</dbReference>
<comment type="similarity">
    <text evidence="3">Belongs to the flavoredoxin family.</text>
</comment>
<evidence type="ECO:0000259" key="4">
    <source>
        <dbReference type="SMART" id="SM00903"/>
    </source>
</evidence>
<accession>A0A1W1YNS9</accession>
<dbReference type="RefSeq" id="WP_084573957.1">
    <property type="nucleotide sequence ID" value="NZ_CP155572.1"/>
</dbReference>
<dbReference type="SMART" id="SM00903">
    <property type="entry name" value="Flavin_Reduct"/>
    <property type="match status" value="1"/>
</dbReference>
<gene>
    <name evidence="5" type="ORF">SAMN04488500_10237</name>
</gene>
<dbReference type="PANTHER" id="PTHR43567">
    <property type="entry name" value="FLAVOREDOXIN-RELATED-RELATED"/>
    <property type="match status" value="1"/>
</dbReference>
<dbReference type="InterPro" id="IPR012349">
    <property type="entry name" value="Split_barrel_FMN-bd"/>
</dbReference>
<dbReference type="OrthoDB" id="9806228at2"/>
<sequence>MKKSLVPRVVAMPSPVWVVGSYDANDHPNIMTVAWGGICCSAPPCLTISLQKTRLTYTNIFQQKAFTVNIPSTNYIVETDYAGIASGKNDDKFTTTGLTPIRSDIVNAPYVKEFPLTFECKLLHAVEIGLHTQFIGQILGIKADDEVLDQNGVPVVGMVKPMISSASDRAYYAFGECLGQAYYQGLKLVDKNKNETNSHSPSK</sequence>
<organism evidence="5 6">
    <name type="scientific">Sporomusa malonica</name>
    <dbReference type="NCBI Taxonomy" id="112901"/>
    <lineage>
        <taxon>Bacteria</taxon>
        <taxon>Bacillati</taxon>
        <taxon>Bacillota</taxon>
        <taxon>Negativicutes</taxon>
        <taxon>Selenomonadales</taxon>
        <taxon>Sporomusaceae</taxon>
        <taxon>Sporomusa</taxon>
    </lineage>
</organism>
<dbReference type="STRING" id="112901.SAMN04488500_10237"/>
<feature type="domain" description="Flavin reductase like" evidence="4">
    <location>
        <begin position="12"/>
        <end position="153"/>
    </location>
</feature>
<protein>
    <submittedName>
        <fullName evidence="5">NADH-FMN oxidoreductase RutF, flavin reductase (DIM6/NTAB) family</fullName>
    </submittedName>
</protein>
<dbReference type="SUPFAM" id="SSF50475">
    <property type="entry name" value="FMN-binding split barrel"/>
    <property type="match status" value="1"/>
</dbReference>
<evidence type="ECO:0000256" key="1">
    <source>
        <dbReference type="ARBA" id="ARBA00001917"/>
    </source>
</evidence>
<dbReference type="EMBL" id="FWXI01000002">
    <property type="protein sequence ID" value="SMC37870.1"/>
    <property type="molecule type" value="Genomic_DNA"/>
</dbReference>
<dbReference type="PANTHER" id="PTHR43567:SF1">
    <property type="entry name" value="FLAVOREDOXIN"/>
    <property type="match status" value="1"/>
</dbReference>
<evidence type="ECO:0000256" key="2">
    <source>
        <dbReference type="ARBA" id="ARBA00022630"/>
    </source>
</evidence>
<keyword evidence="2" id="KW-0285">Flavoprotein</keyword>
<dbReference type="Gene3D" id="2.30.110.10">
    <property type="entry name" value="Electron Transport, Fmn-binding Protein, Chain A"/>
    <property type="match status" value="1"/>
</dbReference>
<reference evidence="5 6" key="1">
    <citation type="submission" date="2017-04" db="EMBL/GenBank/DDBJ databases">
        <authorList>
            <person name="Afonso C.L."/>
            <person name="Miller P.J."/>
            <person name="Scott M.A."/>
            <person name="Spackman E."/>
            <person name="Goraichik I."/>
            <person name="Dimitrov K.M."/>
            <person name="Suarez D.L."/>
            <person name="Swayne D.E."/>
        </authorList>
    </citation>
    <scope>NUCLEOTIDE SEQUENCE [LARGE SCALE GENOMIC DNA]</scope>
    <source>
        <strain evidence="5 6">DSM 5090</strain>
    </source>
</reference>
<name>A0A1W1YNS9_9FIRM</name>
<dbReference type="Proteomes" id="UP000192738">
    <property type="component" value="Unassembled WGS sequence"/>
</dbReference>
<dbReference type="AlphaFoldDB" id="A0A1W1YNS9"/>
<evidence type="ECO:0000313" key="5">
    <source>
        <dbReference type="EMBL" id="SMC37870.1"/>
    </source>
</evidence>
<proteinExistence type="inferred from homology"/>
<dbReference type="GO" id="GO:0010181">
    <property type="term" value="F:FMN binding"/>
    <property type="evidence" value="ECO:0007669"/>
    <property type="project" value="InterPro"/>
</dbReference>
<dbReference type="InterPro" id="IPR052174">
    <property type="entry name" value="Flavoredoxin"/>
</dbReference>
<evidence type="ECO:0000313" key="6">
    <source>
        <dbReference type="Proteomes" id="UP000192738"/>
    </source>
</evidence>
<comment type="cofactor">
    <cofactor evidence="1">
        <name>FMN</name>
        <dbReference type="ChEBI" id="CHEBI:58210"/>
    </cofactor>
</comment>
<keyword evidence="6" id="KW-1185">Reference proteome</keyword>
<dbReference type="GO" id="GO:0016646">
    <property type="term" value="F:oxidoreductase activity, acting on the CH-NH group of donors, NAD or NADP as acceptor"/>
    <property type="evidence" value="ECO:0007669"/>
    <property type="project" value="UniProtKB-ARBA"/>
</dbReference>
<evidence type="ECO:0000256" key="3">
    <source>
        <dbReference type="ARBA" id="ARBA00038054"/>
    </source>
</evidence>
<dbReference type="Pfam" id="PF01613">
    <property type="entry name" value="Flavin_Reduct"/>
    <property type="match status" value="1"/>
</dbReference>